<dbReference type="AlphaFoldDB" id="A0A164P9W4"/>
<dbReference type="EMBL" id="LRGB01002658">
    <property type="protein sequence ID" value="KZS06640.1"/>
    <property type="molecule type" value="Genomic_DNA"/>
</dbReference>
<evidence type="ECO:0000313" key="2">
    <source>
        <dbReference type="Proteomes" id="UP000076858"/>
    </source>
</evidence>
<evidence type="ECO:0000313" key="1">
    <source>
        <dbReference type="EMBL" id="KZS06640.1"/>
    </source>
</evidence>
<comment type="caution">
    <text evidence="1">The sequence shown here is derived from an EMBL/GenBank/DDBJ whole genome shotgun (WGS) entry which is preliminary data.</text>
</comment>
<gene>
    <name evidence="1" type="ORF">APZ42_029844</name>
</gene>
<sequence length="45" mass="5266">MCFPGTCVSAIVPYRISLPFSHQVFGRYFCSPRRWHPKSIAETYE</sequence>
<keyword evidence="2" id="KW-1185">Reference proteome</keyword>
<name>A0A164P9W4_9CRUS</name>
<reference evidence="1 2" key="1">
    <citation type="submission" date="2016-03" db="EMBL/GenBank/DDBJ databases">
        <title>EvidentialGene: Evidence-directed Construction of Genes on Genomes.</title>
        <authorList>
            <person name="Gilbert D.G."/>
            <person name="Choi J.-H."/>
            <person name="Mockaitis K."/>
            <person name="Colbourne J."/>
            <person name="Pfrender M."/>
        </authorList>
    </citation>
    <scope>NUCLEOTIDE SEQUENCE [LARGE SCALE GENOMIC DNA]</scope>
    <source>
        <strain evidence="1 2">Xinb3</strain>
        <tissue evidence="1">Complete organism</tissue>
    </source>
</reference>
<proteinExistence type="predicted"/>
<accession>A0A164P9W4</accession>
<dbReference type="Proteomes" id="UP000076858">
    <property type="component" value="Unassembled WGS sequence"/>
</dbReference>
<protein>
    <submittedName>
        <fullName evidence="1">Uncharacterized protein</fullName>
    </submittedName>
</protein>
<organism evidence="1 2">
    <name type="scientific">Daphnia magna</name>
    <dbReference type="NCBI Taxonomy" id="35525"/>
    <lineage>
        <taxon>Eukaryota</taxon>
        <taxon>Metazoa</taxon>
        <taxon>Ecdysozoa</taxon>
        <taxon>Arthropoda</taxon>
        <taxon>Crustacea</taxon>
        <taxon>Branchiopoda</taxon>
        <taxon>Diplostraca</taxon>
        <taxon>Cladocera</taxon>
        <taxon>Anomopoda</taxon>
        <taxon>Daphniidae</taxon>
        <taxon>Daphnia</taxon>
    </lineage>
</organism>